<dbReference type="Pfam" id="PF07687">
    <property type="entry name" value="M20_dimer"/>
    <property type="match status" value="1"/>
</dbReference>
<dbReference type="InterPro" id="IPR036264">
    <property type="entry name" value="Bact_exopeptidase_dim_dom"/>
</dbReference>
<dbReference type="SUPFAM" id="SSF55031">
    <property type="entry name" value="Bacterial exopeptidase dimerisation domain"/>
    <property type="match status" value="1"/>
</dbReference>
<evidence type="ECO:0000259" key="3">
    <source>
        <dbReference type="Pfam" id="PF07687"/>
    </source>
</evidence>
<sequence>MTVEAIGELTHAVADRRNELVTLTRELVQAPSVVGAEEAAQTIMEDRLTALGFAVTRVRLADHVDPDDNTAGYPPLPAADRSCVVGTFPGSGHAPAVHLSGHIDVVPVEDAERWSADPFSGRVSDGRVWGRGAGDMKGGLAAYLIAAAAYLDVFGSPPGDLVFSSVLEEECGGNGMKAVLAAGYHGDATLIGEPSGLRLQHAGVGVVWARVTVRGAGSHPAFADGPSPSASLLTVLTALGDLEQHLSDHAGDRFFHEHLARPYRLTVGQLGGGVWPSSEPTTVAARVRLGFGRDLTPAQAQRRIAQTVLAACPEATVEFEGFRAPAYCHDLDHDLGRALTRAHREVTGDVPARRVLGGTTDARSVPGACVCYGPVAGNIHSIDEWVDITSMVQTAQVVALTLRQLQHGEA</sequence>
<reference evidence="4" key="1">
    <citation type="journal article" date="2014" name="Int. J. Syst. Evol. Microbiol.">
        <title>Complete genome sequence of Corynebacterium casei LMG S-19264T (=DSM 44701T), isolated from a smear-ripened cheese.</title>
        <authorList>
            <consortium name="US DOE Joint Genome Institute (JGI-PGF)"/>
            <person name="Walter F."/>
            <person name="Albersmeier A."/>
            <person name="Kalinowski J."/>
            <person name="Ruckert C."/>
        </authorList>
    </citation>
    <scope>NUCLEOTIDE SEQUENCE</scope>
    <source>
        <strain evidence="4">JCM 19831</strain>
    </source>
</reference>
<evidence type="ECO:0000313" key="4">
    <source>
        <dbReference type="EMBL" id="GGM69749.1"/>
    </source>
</evidence>
<keyword evidence="2" id="KW-0378">Hydrolase</keyword>
<accession>A0A917X5H1</accession>
<evidence type="ECO:0000256" key="1">
    <source>
        <dbReference type="ARBA" id="ARBA00022723"/>
    </source>
</evidence>
<keyword evidence="5" id="KW-1185">Reference proteome</keyword>
<protein>
    <submittedName>
        <fullName evidence="4">Acetylornithine deacetylase</fullName>
    </submittedName>
</protein>
<proteinExistence type="predicted"/>
<evidence type="ECO:0000313" key="5">
    <source>
        <dbReference type="Proteomes" id="UP000642070"/>
    </source>
</evidence>
<dbReference type="Gene3D" id="3.40.630.10">
    <property type="entry name" value="Zn peptidases"/>
    <property type="match status" value="1"/>
</dbReference>
<dbReference type="Proteomes" id="UP000642070">
    <property type="component" value="Unassembled WGS sequence"/>
</dbReference>
<dbReference type="EMBL" id="BMPI01000059">
    <property type="protein sequence ID" value="GGM69749.1"/>
    <property type="molecule type" value="Genomic_DNA"/>
</dbReference>
<reference evidence="4" key="2">
    <citation type="submission" date="2020-09" db="EMBL/GenBank/DDBJ databases">
        <authorList>
            <person name="Sun Q."/>
            <person name="Ohkuma M."/>
        </authorList>
    </citation>
    <scope>NUCLEOTIDE SEQUENCE</scope>
    <source>
        <strain evidence="4">JCM 19831</strain>
    </source>
</reference>
<comment type="caution">
    <text evidence="4">The sequence shown here is derived from an EMBL/GenBank/DDBJ whole genome shotgun (WGS) entry which is preliminary data.</text>
</comment>
<organism evidence="4 5">
    <name type="scientific">Dactylosporangium sucinum</name>
    <dbReference type="NCBI Taxonomy" id="1424081"/>
    <lineage>
        <taxon>Bacteria</taxon>
        <taxon>Bacillati</taxon>
        <taxon>Actinomycetota</taxon>
        <taxon>Actinomycetes</taxon>
        <taxon>Micromonosporales</taxon>
        <taxon>Micromonosporaceae</taxon>
        <taxon>Dactylosporangium</taxon>
    </lineage>
</organism>
<dbReference type="GO" id="GO:0016787">
    <property type="term" value="F:hydrolase activity"/>
    <property type="evidence" value="ECO:0007669"/>
    <property type="project" value="UniProtKB-KW"/>
</dbReference>
<feature type="domain" description="Peptidase M20 dimerisation" evidence="3">
    <location>
        <begin position="205"/>
        <end position="314"/>
    </location>
</feature>
<dbReference type="PANTHER" id="PTHR43808">
    <property type="entry name" value="ACETYLORNITHINE DEACETYLASE"/>
    <property type="match status" value="1"/>
</dbReference>
<dbReference type="Gene3D" id="3.30.70.360">
    <property type="match status" value="1"/>
</dbReference>
<dbReference type="GO" id="GO:0046872">
    <property type="term" value="F:metal ion binding"/>
    <property type="evidence" value="ECO:0007669"/>
    <property type="project" value="UniProtKB-KW"/>
</dbReference>
<dbReference type="InterPro" id="IPR011650">
    <property type="entry name" value="Peptidase_M20_dimer"/>
</dbReference>
<dbReference type="InterPro" id="IPR050072">
    <property type="entry name" value="Peptidase_M20A"/>
</dbReference>
<dbReference type="SUPFAM" id="SSF53187">
    <property type="entry name" value="Zn-dependent exopeptidases"/>
    <property type="match status" value="1"/>
</dbReference>
<dbReference type="AlphaFoldDB" id="A0A917X5H1"/>
<dbReference type="PANTHER" id="PTHR43808:SF25">
    <property type="entry name" value="PEPTIDASE M20 DIMERISATION DOMAIN-CONTAINING PROTEIN"/>
    <property type="match status" value="1"/>
</dbReference>
<evidence type="ECO:0000256" key="2">
    <source>
        <dbReference type="ARBA" id="ARBA00022801"/>
    </source>
</evidence>
<dbReference type="Pfam" id="PF01546">
    <property type="entry name" value="Peptidase_M20"/>
    <property type="match status" value="1"/>
</dbReference>
<dbReference type="RefSeq" id="WP_190255678.1">
    <property type="nucleotide sequence ID" value="NZ_BMPI01000059.1"/>
</dbReference>
<keyword evidence="1" id="KW-0479">Metal-binding</keyword>
<dbReference type="InterPro" id="IPR002933">
    <property type="entry name" value="Peptidase_M20"/>
</dbReference>
<name>A0A917X5H1_9ACTN</name>
<gene>
    <name evidence="4" type="ORF">GCM10007977_084340</name>
</gene>